<keyword evidence="1" id="KW-0812">Transmembrane</keyword>
<reference evidence="2 3" key="2">
    <citation type="journal article" date="2011" name="Genome Res.">
        <title>Chromosome and gene copy number variation allow major structural change between species and strains of Leishmania.</title>
        <authorList>
            <person name="Rogers M.B."/>
            <person name="Hilley J.D."/>
            <person name="Dickens N.J."/>
            <person name="Wilkes J."/>
            <person name="Bates P.A."/>
            <person name="Depledge D.P."/>
            <person name="Harris D."/>
            <person name="Her Y."/>
            <person name="Herzyk P."/>
            <person name="Imamura H."/>
            <person name="Otto T.D."/>
            <person name="Sanders M."/>
            <person name="Seeger K."/>
            <person name="Dujardin J.C."/>
            <person name="Berriman M."/>
            <person name="Smith D.F."/>
            <person name="Hertz-Fowler C."/>
            <person name="Mottram J.C."/>
        </authorList>
    </citation>
    <scope>NUCLEOTIDE SEQUENCE [LARGE SCALE GENOMIC DNA]</scope>
    <source>
        <strain evidence="3">MHOM/IL/81/Friedlin</strain>
    </source>
</reference>
<proteinExistence type="predicted"/>
<dbReference type="Proteomes" id="UP000000542">
    <property type="component" value="Chromosome 29"/>
</dbReference>
<name>E9ADZ2_LEIMA</name>
<gene>
    <name evidence="2" type="ORF">LMJF_29_1335</name>
</gene>
<dbReference type="GeneID" id="12981151"/>
<evidence type="ECO:0000313" key="2">
    <source>
        <dbReference type="EMBL" id="CBZ12471.1"/>
    </source>
</evidence>
<reference evidence="2 3" key="1">
    <citation type="journal article" date="2005" name="Science">
        <title>The genome of the kinetoplastid parasite, Leishmania major.</title>
        <authorList>
            <person name="Ivens A.C."/>
            <person name="Peacock C.S."/>
            <person name="Worthey E.A."/>
            <person name="Murphy L."/>
            <person name="Aggarwal G."/>
            <person name="Berriman M."/>
            <person name="Sisk E."/>
            <person name="Rajandream M.A."/>
            <person name="Adlem E."/>
            <person name="Aert R."/>
            <person name="Anupama A."/>
            <person name="Apostolou Z."/>
            <person name="Attipoe P."/>
            <person name="Bason N."/>
            <person name="Bauser C."/>
            <person name="Beck A."/>
            <person name="Beverley S.M."/>
            <person name="Bianchettin G."/>
            <person name="Borzym K."/>
            <person name="Bothe G."/>
            <person name="Bruschi C.V."/>
            <person name="Collins M."/>
            <person name="Cadag E."/>
            <person name="Ciarloni L."/>
            <person name="Clayton C."/>
            <person name="Coulson R.M."/>
            <person name="Cronin A."/>
            <person name="Cruz A.K."/>
            <person name="Davies R.M."/>
            <person name="De Gaudenzi J."/>
            <person name="Dobson D.E."/>
            <person name="Duesterhoeft A."/>
            <person name="Fazelina G."/>
            <person name="Fosker N."/>
            <person name="Frasch A.C."/>
            <person name="Fraser A."/>
            <person name="Fuchs M."/>
            <person name="Gabel C."/>
            <person name="Goble A."/>
            <person name="Goffeau A."/>
            <person name="Harris D."/>
            <person name="Hertz-Fowler C."/>
            <person name="Hilbert H."/>
            <person name="Horn D."/>
            <person name="Huang Y."/>
            <person name="Klages S."/>
            <person name="Knights A."/>
            <person name="Kube M."/>
            <person name="Larke N."/>
            <person name="Litvin L."/>
            <person name="Lord A."/>
            <person name="Louie T."/>
            <person name="Marra M."/>
            <person name="Masuy D."/>
            <person name="Matthews K."/>
            <person name="Michaeli S."/>
            <person name="Mottram J.C."/>
            <person name="Muller-Auer S."/>
            <person name="Munden H."/>
            <person name="Nelson S."/>
            <person name="Norbertczak H."/>
            <person name="Oliver K."/>
            <person name="O'neil S."/>
            <person name="Pentony M."/>
            <person name="Pohl T.M."/>
            <person name="Price C."/>
            <person name="Purnelle B."/>
            <person name="Quail M.A."/>
            <person name="Rabbinowitsch E."/>
            <person name="Reinhardt R."/>
            <person name="Rieger M."/>
            <person name="Rinta J."/>
            <person name="Robben J."/>
            <person name="Robertson L."/>
            <person name="Ruiz J.C."/>
            <person name="Rutter S."/>
            <person name="Saunders D."/>
            <person name="Schafer M."/>
            <person name="Schein J."/>
            <person name="Schwartz D.C."/>
            <person name="Seeger K."/>
            <person name="Seyler A."/>
            <person name="Sharp S."/>
            <person name="Shin H."/>
            <person name="Sivam D."/>
            <person name="Squares R."/>
            <person name="Squares S."/>
            <person name="Tosato V."/>
            <person name="Vogt C."/>
            <person name="Volckaert G."/>
            <person name="Wambutt R."/>
            <person name="Warren T."/>
            <person name="Wedler H."/>
            <person name="Woodward J."/>
            <person name="Zhou S."/>
            <person name="Zimmermann W."/>
            <person name="Smith D.F."/>
            <person name="Blackwell J.M."/>
            <person name="Stuart K.D."/>
            <person name="Barrell B."/>
            <person name="Myler P.J."/>
        </authorList>
    </citation>
    <scope>NUCLEOTIDE SEQUENCE [LARGE SCALE GENOMIC DNA]</scope>
    <source>
        <strain evidence="3">MHOM/IL/81/Friedlin</strain>
    </source>
</reference>
<protein>
    <submittedName>
        <fullName evidence="2">Uncharacterized protein</fullName>
    </submittedName>
</protein>
<dbReference type="AlphaFoldDB" id="E9ADZ2"/>
<evidence type="ECO:0000256" key="1">
    <source>
        <dbReference type="SAM" id="Phobius"/>
    </source>
</evidence>
<sequence>MPLPFLGSSLFLLSGPQPHIDRLVFFLFLCVCVCVCVR</sequence>
<organism evidence="2 3">
    <name type="scientific">Leishmania major</name>
    <dbReference type="NCBI Taxonomy" id="5664"/>
    <lineage>
        <taxon>Eukaryota</taxon>
        <taxon>Discoba</taxon>
        <taxon>Euglenozoa</taxon>
        <taxon>Kinetoplastea</taxon>
        <taxon>Metakinetoplastina</taxon>
        <taxon>Trypanosomatida</taxon>
        <taxon>Trypanosomatidae</taxon>
        <taxon>Leishmaniinae</taxon>
        <taxon>Leishmania</taxon>
    </lineage>
</organism>
<dbReference type="KEGG" id="lma:LMJF_29_1335"/>
<dbReference type="RefSeq" id="XP_003722213.1">
    <property type="nucleotide sequence ID" value="XM_003722165.1"/>
</dbReference>
<feature type="transmembrane region" description="Helical" evidence="1">
    <location>
        <begin position="20"/>
        <end position="37"/>
    </location>
</feature>
<dbReference type="EMBL" id="FR796425">
    <property type="protein sequence ID" value="CBZ12471.1"/>
    <property type="molecule type" value="Genomic_DNA"/>
</dbReference>
<dbReference type="InParanoid" id="E9ADZ2"/>
<keyword evidence="1" id="KW-0472">Membrane</keyword>
<evidence type="ECO:0000313" key="3">
    <source>
        <dbReference type="Proteomes" id="UP000000542"/>
    </source>
</evidence>
<accession>E9ADZ2</accession>
<keyword evidence="1" id="KW-1133">Transmembrane helix</keyword>
<keyword evidence="3" id="KW-1185">Reference proteome</keyword>